<dbReference type="Ensembl" id="ENSMMOT00000002317.1">
    <property type="protein sequence ID" value="ENSMMOP00000002277.1"/>
    <property type="gene ID" value="ENSMMOG00000001865.1"/>
</dbReference>
<protein>
    <submittedName>
        <fullName evidence="1">Uncharacterized protein</fullName>
    </submittedName>
</protein>
<sequence length="83" mass="8931">MLLLNTGALSLTSNIFISISDVPELGGAPPSTALNMSCIRGFSSRSRAFCSTNSGDTRSPLLCHHTLRIIITEIVLLHYAIDQ</sequence>
<name>A0A3Q3VU87_MOLML</name>
<evidence type="ECO:0000313" key="2">
    <source>
        <dbReference type="Proteomes" id="UP000261620"/>
    </source>
</evidence>
<dbReference type="Proteomes" id="UP000261620">
    <property type="component" value="Unplaced"/>
</dbReference>
<keyword evidence="2" id="KW-1185">Reference proteome</keyword>
<organism evidence="1 2">
    <name type="scientific">Mola mola</name>
    <name type="common">Ocean sunfish</name>
    <name type="synonym">Tetraodon mola</name>
    <dbReference type="NCBI Taxonomy" id="94237"/>
    <lineage>
        <taxon>Eukaryota</taxon>
        <taxon>Metazoa</taxon>
        <taxon>Chordata</taxon>
        <taxon>Craniata</taxon>
        <taxon>Vertebrata</taxon>
        <taxon>Euteleostomi</taxon>
        <taxon>Actinopterygii</taxon>
        <taxon>Neopterygii</taxon>
        <taxon>Teleostei</taxon>
        <taxon>Neoteleostei</taxon>
        <taxon>Acanthomorphata</taxon>
        <taxon>Eupercaria</taxon>
        <taxon>Tetraodontiformes</taxon>
        <taxon>Molidae</taxon>
        <taxon>Mola</taxon>
    </lineage>
</organism>
<evidence type="ECO:0000313" key="1">
    <source>
        <dbReference type="Ensembl" id="ENSMMOP00000002277.1"/>
    </source>
</evidence>
<reference evidence="1" key="1">
    <citation type="submission" date="2025-08" db="UniProtKB">
        <authorList>
            <consortium name="Ensembl"/>
        </authorList>
    </citation>
    <scope>IDENTIFICATION</scope>
</reference>
<dbReference type="AlphaFoldDB" id="A0A3Q3VU87"/>
<accession>A0A3Q3VU87</accession>
<proteinExistence type="predicted"/>
<reference evidence="1" key="2">
    <citation type="submission" date="2025-09" db="UniProtKB">
        <authorList>
            <consortium name="Ensembl"/>
        </authorList>
    </citation>
    <scope>IDENTIFICATION</scope>
</reference>